<feature type="transmembrane region" description="Helical" evidence="4">
    <location>
        <begin position="6"/>
        <end position="23"/>
    </location>
</feature>
<keyword evidence="7" id="KW-1185">Reference proteome</keyword>
<evidence type="ECO:0000256" key="3">
    <source>
        <dbReference type="ARBA" id="ARBA00022679"/>
    </source>
</evidence>
<feature type="transmembrane region" description="Helical" evidence="4">
    <location>
        <begin position="337"/>
        <end position="364"/>
    </location>
</feature>
<accession>A0ABP9DLV1</accession>
<dbReference type="Gene3D" id="3.90.550.10">
    <property type="entry name" value="Spore Coat Polysaccharide Biosynthesis Protein SpsA, Chain A"/>
    <property type="match status" value="1"/>
</dbReference>
<keyword evidence="3" id="KW-0808">Transferase</keyword>
<gene>
    <name evidence="6" type="ORF">GCM10023331_31470</name>
</gene>
<sequence>MEGALIIFSISYSLLLIGLYWGWRKIPEAAVGEQLVGSDSLKFTVVIPVRNEEVSIGLLLEDLSQQSYQNFEVIVVDDHSEDQTASIVKGIVQSYDYFHYLQLPESKKGKKAALTEGIHQGQGQWIVTTDGDCRVSLDWLKVLAHHLQGSTNKMVCGSVLFSPFNSLFEKMMAVEFSSAIGTGAACIGWKHPLMCSGANLAFERKAFWEVNGYQGNEHIASGDDEFLLKKFVQQWPTSITFIKAPAHVVRTLAPSGWKALLQQRIRWAGKWRLQNGVSAKLLAVYMFFLHLTYAASPLLWMGGLLSSNALFLAWLLRGGTEFFFLRDVLKSMTKSKVYYYTPFVVLWYSYYVVLVGLMGTFASYQWKQRKYTV</sequence>
<reference evidence="7" key="1">
    <citation type="journal article" date="2019" name="Int. J. Syst. Evol. Microbiol.">
        <title>The Global Catalogue of Microorganisms (GCM) 10K type strain sequencing project: providing services to taxonomists for standard genome sequencing and annotation.</title>
        <authorList>
            <consortium name="The Broad Institute Genomics Platform"/>
            <consortium name="The Broad Institute Genome Sequencing Center for Infectious Disease"/>
            <person name="Wu L."/>
            <person name="Ma J."/>
        </authorList>
    </citation>
    <scope>NUCLEOTIDE SEQUENCE [LARGE SCALE GENOMIC DNA]</scope>
    <source>
        <strain evidence="7">JCM 18326</strain>
    </source>
</reference>
<name>A0ABP9DLV1_9BACT</name>
<keyword evidence="4" id="KW-0472">Membrane</keyword>
<organism evidence="6 7">
    <name type="scientific">Algivirga pacifica</name>
    <dbReference type="NCBI Taxonomy" id="1162670"/>
    <lineage>
        <taxon>Bacteria</taxon>
        <taxon>Pseudomonadati</taxon>
        <taxon>Bacteroidota</taxon>
        <taxon>Cytophagia</taxon>
        <taxon>Cytophagales</taxon>
        <taxon>Flammeovirgaceae</taxon>
        <taxon>Algivirga</taxon>
    </lineage>
</organism>
<dbReference type="Proteomes" id="UP001500298">
    <property type="component" value="Unassembled WGS sequence"/>
</dbReference>
<keyword evidence="4" id="KW-0812">Transmembrane</keyword>
<comment type="caution">
    <text evidence="6">The sequence shown here is derived from an EMBL/GenBank/DDBJ whole genome shotgun (WGS) entry which is preliminary data.</text>
</comment>
<protein>
    <submittedName>
        <fullName evidence="6">Glycosyltransferase</fullName>
    </submittedName>
</protein>
<keyword evidence="2" id="KW-0328">Glycosyltransferase</keyword>
<evidence type="ECO:0000259" key="5">
    <source>
        <dbReference type="Pfam" id="PF00535"/>
    </source>
</evidence>
<dbReference type="InterPro" id="IPR001173">
    <property type="entry name" value="Glyco_trans_2-like"/>
</dbReference>
<dbReference type="SUPFAM" id="SSF53448">
    <property type="entry name" value="Nucleotide-diphospho-sugar transferases"/>
    <property type="match status" value="1"/>
</dbReference>
<proteinExistence type="inferred from homology"/>
<feature type="transmembrane region" description="Helical" evidence="4">
    <location>
        <begin position="273"/>
        <end position="292"/>
    </location>
</feature>
<evidence type="ECO:0000256" key="1">
    <source>
        <dbReference type="ARBA" id="ARBA00006739"/>
    </source>
</evidence>
<dbReference type="InterPro" id="IPR029044">
    <property type="entry name" value="Nucleotide-diphossugar_trans"/>
</dbReference>
<keyword evidence="4" id="KW-1133">Transmembrane helix</keyword>
<dbReference type="EMBL" id="BAABJX010000051">
    <property type="protein sequence ID" value="GAA4844309.1"/>
    <property type="molecule type" value="Genomic_DNA"/>
</dbReference>
<dbReference type="Pfam" id="PF00535">
    <property type="entry name" value="Glycos_transf_2"/>
    <property type="match status" value="1"/>
</dbReference>
<evidence type="ECO:0000313" key="6">
    <source>
        <dbReference type="EMBL" id="GAA4844309.1"/>
    </source>
</evidence>
<dbReference type="RefSeq" id="WP_345373498.1">
    <property type="nucleotide sequence ID" value="NZ_BAABJX010000051.1"/>
</dbReference>
<dbReference type="PANTHER" id="PTHR43630">
    <property type="entry name" value="POLY-BETA-1,6-N-ACETYL-D-GLUCOSAMINE SYNTHASE"/>
    <property type="match status" value="1"/>
</dbReference>
<feature type="domain" description="Glycosyltransferase 2-like" evidence="5">
    <location>
        <begin position="44"/>
        <end position="209"/>
    </location>
</feature>
<comment type="similarity">
    <text evidence="1">Belongs to the glycosyltransferase 2 family.</text>
</comment>
<evidence type="ECO:0000256" key="4">
    <source>
        <dbReference type="SAM" id="Phobius"/>
    </source>
</evidence>
<evidence type="ECO:0000313" key="7">
    <source>
        <dbReference type="Proteomes" id="UP001500298"/>
    </source>
</evidence>
<dbReference type="PANTHER" id="PTHR43630:SF1">
    <property type="entry name" value="POLY-BETA-1,6-N-ACETYL-D-GLUCOSAMINE SYNTHASE"/>
    <property type="match status" value="1"/>
</dbReference>
<evidence type="ECO:0000256" key="2">
    <source>
        <dbReference type="ARBA" id="ARBA00022676"/>
    </source>
</evidence>